<feature type="transmembrane region" description="Helical" evidence="1">
    <location>
        <begin position="328"/>
        <end position="350"/>
    </location>
</feature>
<name>A0A2S0NL09_9MOLU</name>
<organism evidence="2 3">
    <name type="scientific">Williamsoniiplasma luminosum</name>
    <dbReference type="NCBI Taxonomy" id="214888"/>
    <lineage>
        <taxon>Bacteria</taxon>
        <taxon>Bacillati</taxon>
        <taxon>Mycoplasmatota</taxon>
        <taxon>Mollicutes</taxon>
        <taxon>Entomoplasmatales</taxon>
        <taxon>Williamsoniiplasma</taxon>
    </lineage>
</organism>
<feature type="transmembrane region" description="Helical" evidence="1">
    <location>
        <begin position="9"/>
        <end position="31"/>
    </location>
</feature>
<keyword evidence="1" id="KW-0472">Membrane</keyword>
<reference evidence="3" key="1">
    <citation type="submission" date="2018-02" db="EMBL/GenBank/DDBJ databases">
        <title>Firefly genomes illuminate parallel origins of bioluminescence in beetles.</title>
        <authorList>
            <person name="Fallon T.R."/>
            <person name="Lower S.E.S."/>
            <person name="Behringer M."/>
            <person name="Weng J.-K."/>
        </authorList>
    </citation>
    <scope>NUCLEOTIDE SEQUENCE [LARGE SCALE GENOMIC DNA]</scope>
</reference>
<evidence type="ECO:0000313" key="2">
    <source>
        <dbReference type="EMBL" id="AVP49711.1"/>
    </source>
</evidence>
<evidence type="ECO:0000256" key="1">
    <source>
        <dbReference type="SAM" id="Phobius"/>
    </source>
</evidence>
<feature type="transmembrane region" description="Helical" evidence="1">
    <location>
        <begin position="445"/>
        <end position="466"/>
    </location>
</feature>
<keyword evidence="1" id="KW-0812">Transmembrane</keyword>
<dbReference type="AlphaFoldDB" id="A0A2S0NL09"/>
<evidence type="ECO:0000313" key="3">
    <source>
        <dbReference type="Proteomes" id="UP000239250"/>
    </source>
</evidence>
<feature type="transmembrane region" description="Helical" evidence="1">
    <location>
        <begin position="401"/>
        <end position="424"/>
    </location>
</feature>
<dbReference type="RefSeq" id="WP_303662253.1">
    <property type="nucleotide sequence ID" value="NZ_CP027019.1"/>
</dbReference>
<feature type="transmembrane region" description="Helical" evidence="1">
    <location>
        <begin position="121"/>
        <end position="146"/>
    </location>
</feature>
<gene>
    <name evidence="2" type="ORF">C5T88_04005</name>
</gene>
<dbReference type="Proteomes" id="UP000239250">
    <property type="component" value="Chromosome"/>
</dbReference>
<feature type="transmembrane region" description="Helical" evidence="1">
    <location>
        <begin position="297"/>
        <end position="322"/>
    </location>
</feature>
<keyword evidence="1" id="KW-1133">Transmembrane helix</keyword>
<dbReference type="EMBL" id="CP027019">
    <property type="protein sequence ID" value="AVP49711.1"/>
    <property type="molecule type" value="Genomic_DNA"/>
</dbReference>
<accession>A0A2S0NL09</accession>
<feature type="transmembrane region" description="Helical" evidence="1">
    <location>
        <begin position="362"/>
        <end position="389"/>
    </location>
</feature>
<proteinExistence type="predicted"/>
<feature type="transmembrane region" description="Helical" evidence="1">
    <location>
        <begin position="478"/>
        <end position="500"/>
    </location>
</feature>
<sequence>MRKLTRQLVILFVVFVIYFGYTTFVDGLSLFHTNFDLYDPTGVSILVGKGTAQGTSTFDKYLTWTNAGWQAKEAFAIKLNDVLTVVSFGQIIGKDILIPDFIGGFWAANSLTATILAPFKLVLVGGVFAMLVPLTKTIFFGTVIGIKSYLKSRRSNILFNYQNAIKFTSELHEKLVAGDFEQVKAAYGSYNGLALKPAFLVNMMDEIGDVLIVEGSLKKFIQPCEVVVNSLKEMYEKERRNMLTAKQDEMFFDFKRGYEYTSIGSKYSIAYYKAIDTKVESKSKLAWKLYSLEMFRFYIFFIFAIVPTVIINVILLPLIGLAGAAGNAAPALIIVIWFAIAIALHAIFTFTKSSYKNMKKQLICPAITYYGLMIVMAITLAIGINGIIAMGPITAPGSSSAMMTIFFSRLGVAVLSTCLIMYVISTLMDANKAATGMTKKVIFDGVILPLIAWLLSIGLNLVGIILEMLNIEIDTTMFSTISIAVLIAFWVYLSVSGVLLNNIVIPSRKKRVETQQALAAEGKAAQDKSQAKN</sequence>
<protein>
    <submittedName>
        <fullName evidence="2">Uncharacterized protein</fullName>
    </submittedName>
</protein>